<gene>
    <name evidence="2" type="ORF">NE237_031877</name>
</gene>
<evidence type="ECO:0000313" key="2">
    <source>
        <dbReference type="EMBL" id="KAJ4981040.1"/>
    </source>
</evidence>
<dbReference type="OrthoDB" id="692230at2759"/>
<comment type="caution">
    <text evidence="2">The sequence shown here is derived from an EMBL/GenBank/DDBJ whole genome shotgun (WGS) entry which is preliminary data.</text>
</comment>
<reference evidence="2" key="1">
    <citation type="journal article" date="2023" name="Plant J.">
        <title>The genome of the king protea, Protea cynaroides.</title>
        <authorList>
            <person name="Chang J."/>
            <person name="Duong T.A."/>
            <person name="Schoeman C."/>
            <person name="Ma X."/>
            <person name="Roodt D."/>
            <person name="Barker N."/>
            <person name="Li Z."/>
            <person name="Van de Peer Y."/>
            <person name="Mizrachi E."/>
        </authorList>
    </citation>
    <scope>NUCLEOTIDE SEQUENCE</scope>
    <source>
        <tissue evidence="2">Young leaves</tissue>
    </source>
</reference>
<dbReference type="InterPro" id="IPR056689">
    <property type="entry name" value="DUF7787"/>
</dbReference>
<organism evidence="2 3">
    <name type="scientific">Protea cynaroides</name>
    <dbReference type="NCBI Taxonomy" id="273540"/>
    <lineage>
        <taxon>Eukaryota</taxon>
        <taxon>Viridiplantae</taxon>
        <taxon>Streptophyta</taxon>
        <taxon>Embryophyta</taxon>
        <taxon>Tracheophyta</taxon>
        <taxon>Spermatophyta</taxon>
        <taxon>Magnoliopsida</taxon>
        <taxon>Proteales</taxon>
        <taxon>Proteaceae</taxon>
        <taxon>Protea</taxon>
    </lineage>
</organism>
<evidence type="ECO:0000259" key="1">
    <source>
        <dbReference type="Pfam" id="PF25042"/>
    </source>
</evidence>
<feature type="domain" description="DUF7787" evidence="1">
    <location>
        <begin position="3"/>
        <end position="58"/>
    </location>
</feature>
<dbReference type="PANTHER" id="PTHR35096:SF8">
    <property type="entry name" value="OS03G0308600 PROTEIN"/>
    <property type="match status" value="1"/>
</dbReference>
<protein>
    <recommendedName>
        <fullName evidence="1">DUF7787 domain-containing protein</fullName>
    </recommendedName>
</protein>
<dbReference type="EMBL" id="JAMYWD010000001">
    <property type="protein sequence ID" value="KAJ4981040.1"/>
    <property type="molecule type" value="Genomic_DNA"/>
</dbReference>
<sequence length="151" mass="17058">MKPTKMQLENYESFLENRNENSLSIKYLNQIINMHGFTKLYGFNKDDIANAVRTINLLVPFRSTVELKDEVSPCAFLTADEVMEDLSTLEWDECVVQSIETLSSGKGKDALILDQQTNCTSSTVRKSVGKLNVGKKRKVKHGKVESILARK</sequence>
<keyword evidence="3" id="KW-1185">Reference proteome</keyword>
<evidence type="ECO:0000313" key="3">
    <source>
        <dbReference type="Proteomes" id="UP001141806"/>
    </source>
</evidence>
<dbReference type="AlphaFoldDB" id="A0A9Q0R2J6"/>
<dbReference type="Pfam" id="PF25042">
    <property type="entry name" value="DUF7787"/>
    <property type="match status" value="1"/>
</dbReference>
<dbReference type="PANTHER" id="PTHR35096">
    <property type="entry name" value="BNAA08G28570D PROTEIN"/>
    <property type="match status" value="1"/>
</dbReference>
<name>A0A9Q0R2J6_9MAGN</name>
<proteinExistence type="predicted"/>
<dbReference type="Proteomes" id="UP001141806">
    <property type="component" value="Unassembled WGS sequence"/>
</dbReference>
<accession>A0A9Q0R2J6</accession>